<feature type="transmembrane region" description="Helical" evidence="1">
    <location>
        <begin position="172"/>
        <end position="198"/>
    </location>
</feature>
<dbReference type="PANTHER" id="PTHR13568:SF6">
    <property type="entry name" value="TRANSMEMBRANE PROTEIN 185A"/>
    <property type="match status" value="1"/>
</dbReference>
<organism evidence="2 3">
    <name type="scientific">Holothuria leucospilota</name>
    <name type="common">Black long sea cucumber</name>
    <name type="synonym">Mertensiothuria leucospilota</name>
    <dbReference type="NCBI Taxonomy" id="206669"/>
    <lineage>
        <taxon>Eukaryota</taxon>
        <taxon>Metazoa</taxon>
        <taxon>Echinodermata</taxon>
        <taxon>Eleutherozoa</taxon>
        <taxon>Echinozoa</taxon>
        <taxon>Holothuroidea</taxon>
        <taxon>Aspidochirotacea</taxon>
        <taxon>Aspidochirotida</taxon>
        <taxon>Holothuriidae</taxon>
        <taxon>Holothuria</taxon>
    </lineage>
</organism>
<proteinExistence type="predicted"/>
<reference evidence="2" key="1">
    <citation type="submission" date="2021-10" db="EMBL/GenBank/DDBJ databases">
        <title>Tropical sea cucumber genome reveals ecological adaptation and Cuvierian tubules defense mechanism.</title>
        <authorList>
            <person name="Chen T."/>
        </authorList>
    </citation>
    <scope>NUCLEOTIDE SEQUENCE</scope>
    <source>
        <strain evidence="2">Nanhai2018</strain>
        <tissue evidence="2">Muscle</tissue>
    </source>
</reference>
<evidence type="ECO:0000313" key="2">
    <source>
        <dbReference type="EMBL" id="KAJ8028212.1"/>
    </source>
</evidence>
<keyword evidence="1" id="KW-0812">Transmembrane</keyword>
<dbReference type="EMBL" id="JAIZAY010000015">
    <property type="protein sequence ID" value="KAJ8028212.1"/>
    <property type="molecule type" value="Genomic_DNA"/>
</dbReference>
<comment type="caution">
    <text evidence="2">The sequence shown here is derived from an EMBL/GenBank/DDBJ whole genome shotgun (WGS) entry which is preliminary data.</text>
</comment>
<dbReference type="Pfam" id="PF10269">
    <property type="entry name" value="Tmemb_185A"/>
    <property type="match status" value="1"/>
</dbReference>
<protein>
    <recommendedName>
        <fullName evidence="4">Transmembrane protein 185B</fullName>
    </recommendedName>
</protein>
<sequence length="347" mass="40049">MNLKSLFQDFNPAKFLIYICLLVFMPLLALRLDETISITYWLVFSPLWLWKAMVMFGALFAGLVWWRHPEYRVEGEGYVDMKAIVICLALNSLLFVFEIMVCDQLQNDAQQSGRTHNWLVVFMPLFLTAPVSIAACVWGFKHDRGLELEAMCSINILQFIFIALRLEELITWNWAAVFIPVWILTCLMCLIVLYYIIWSILILRAPDLMAEQRRAHLKAAVGALALVVPLLTFEVLLVHRLDQNNDLPYVAVFCPLYITLIVLIPTSFGQRSGNHWWFGIRKDFCTFILDICPFLREYGNITIEFGGIDPQSDEEDSERDFFGLTKIAIIEQPPRIVMPIISIETPD</sequence>
<gene>
    <name evidence="2" type="ORF">HOLleu_30383</name>
</gene>
<evidence type="ECO:0000256" key="1">
    <source>
        <dbReference type="SAM" id="Phobius"/>
    </source>
</evidence>
<feature type="transmembrane region" description="Helical" evidence="1">
    <location>
        <begin position="78"/>
        <end position="97"/>
    </location>
</feature>
<feature type="transmembrane region" description="Helical" evidence="1">
    <location>
        <begin position="219"/>
        <end position="241"/>
    </location>
</feature>
<accession>A0A9Q1GWS3</accession>
<dbReference type="InterPro" id="IPR019396">
    <property type="entry name" value="TM_Fragile-X-F-assoc"/>
</dbReference>
<feature type="transmembrane region" description="Helical" evidence="1">
    <location>
        <begin position="117"/>
        <end position="140"/>
    </location>
</feature>
<keyword evidence="1" id="KW-0472">Membrane</keyword>
<evidence type="ECO:0000313" key="3">
    <source>
        <dbReference type="Proteomes" id="UP001152320"/>
    </source>
</evidence>
<feature type="transmembrane region" description="Helical" evidence="1">
    <location>
        <begin position="247"/>
        <end position="268"/>
    </location>
</feature>
<name>A0A9Q1GWS3_HOLLE</name>
<dbReference type="PANTHER" id="PTHR13568">
    <property type="entry name" value="FAM11A, B PROTEIN"/>
    <property type="match status" value="1"/>
</dbReference>
<dbReference type="Proteomes" id="UP001152320">
    <property type="component" value="Chromosome 15"/>
</dbReference>
<dbReference type="AlphaFoldDB" id="A0A9Q1GWS3"/>
<feature type="transmembrane region" description="Helical" evidence="1">
    <location>
        <begin position="38"/>
        <end position="66"/>
    </location>
</feature>
<dbReference type="OrthoDB" id="72976at2759"/>
<keyword evidence="1" id="KW-1133">Transmembrane helix</keyword>
<evidence type="ECO:0008006" key="4">
    <source>
        <dbReference type="Google" id="ProtNLM"/>
    </source>
</evidence>
<keyword evidence="3" id="KW-1185">Reference proteome</keyword>
<feature type="transmembrane region" description="Helical" evidence="1">
    <location>
        <begin position="12"/>
        <end position="32"/>
    </location>
</feature>